<gene>
    <name evidence="1" type="ORF">H9912_06395</name>
</gene>
<proteinExistence type="predicted"/>
<comment type="caution">
    <text evidence="1">The sequence shown here is derived from an EMBL/GenBank/DDBJ whole genome shotgun (WGS) entry which is preliminary data.</text>
</comment>
<reference evidence="1" key="1">
    <citation type="journal article" date="2021" name="PeerJ">
        <title>Extensive microbial diversity within the chicken gut microbiome revealed by metagenomics and culture.</title>
        <authorList>
            <person name="Gilroy R."/>
            <person name="Ravi A."/>
            <person name="Getino M."/>
            <person name="Pursley I."/>
            <person name="Horton D.L."/>
            <person name="Alikhan N.F."/>
            <person name="Baker D."/>
            <person name="Gharbi K."/>
            <person name="Hall N."/>
            <person name="Watson M."/>
            <person name="Adriaenssens E.M."/>
            <person name="Foster-Nyarko E."/>
            <person name="Jarju S."/>
            <person name="Secka A."/>
            <person name="Antonio M."/>
            <person name="Oren A."/>
            <person name="Chaudhuri R.R."/>
            <person name="La Ragione R."/>
            <person name="Hildebrand F."/>
            <person name="Pallen M.J."/>
        </authorList>
    </citation>
    <scope>NUCLEOTIDE SEQUENCE</scope>
    <source>
        <strain evidence="1">ChiHjej8B7-25341</strain>
    </source>
</reference>
<protein>
    <recommendedName>
        <fullName evidence="3">Bacterial Ig-like domain-containing protein</fullName>
    </recommendedName>
</protein>
<dbReference type="PROSITE" id="PS51257">
    <property type="entry name" value="PROKAR_LIPOPROTEIN"/>
    <property type="match status" value="1"/>
</dbReference>
<evidence type="ECO:0000313" key="1">
    <source>
        <dbReference type="EMBL" id="HJD31555.1"/>
    </source>
</evidence>
<dbReference type="Proteomes" id="UP000823851">
    <property type="component" value="Unassembled WGS sequence"/>
</dbReference>
<organism evidence="1 2">
    <name type="scientific">Candidatus Eisenbergiella stercorigallinarum</name>
    <dbReference type="NCBI Taxonomy" id="2838557"/>
    <lineage>
        <taxon>Bacteria</taxon>
        <taxon>Bacillati</taxon>
        <taxon>Bacillota</taxon>
        <taxon>Clostridia</taxon>
        <taxon>Lachnospirales</taxon>
        <taxon>Lachnospiraceae</taxon>
        <taxon>Eisenbergiella</taxon>
    </lineage>
</organism>
<sequence>MGKHGKRNKYGKTILAGGAVLLLACFLRIPVEAQAGQTAGQAQMELIAPALLPEAPAVSILPQLAAVAAGPAWAEGTELTVSVAVAVAEGSAGLDHINVQFINPANDRSVTKILRPEDLSDGVYMDQISMSIYEPAGTYLLDKVFLQDGNGAYVRYCRTEELEENDGYLALPGTAAFSIDNGVTVLDETAPVLGAVAVSPVQAAKESEITVAAAVADDFSGVDSVTVRFENENGKAVSVDLDAAGGELYTGVIKKSSTDEPGTYRIKKVTATDHMGNSKTYYGGDGPFASSVLFVIQ</sequence>
<accession>A0A9D2TYY6</accession>
<name>A0A9D2TYY6_9FIRM</name>
<reference evidence="1" key="2">
    <citation type="submission" date="2021-04" db="EMBL/GenBank/DDBJ databases">
        <authorList>
            <person name="Gilroy R."/>
        </authorList>
    </citation>
    <scope>NUCLEOTIDE SEQUENCE</scope>
    <source>
        <strain evidence="1">ChiHjej8B7-25341</strain>
    </source>
</reference>
<evidence type="ECO:0008006" key="3">
    <source>
        <dbReference type="Google" id="ProtNLM"/>
    </source>
</evidence>
<evidence type="ECO:0000313" key="2">
    <source>
        <dbReference type="Proteomes" id="UP000823851"/>
    </source>
</evidence>
<dbReference type="EMBL" id="DWUW01000175">
    <property type="protein sequence ID" value="HJD31555.1"/>
    <property type="molecule type" value="Genomic_DNA"/>
</dbReference>
<dbReference type="AlphaFoldDB" id="A0A9D2TYY6"/>